<organism evidence="2 3">
    <name type="scientific">Cyclobacterium lianum</name>
    <dbReference type="NCBI Taxonomy" id="388280"/>
    <lineage>
        <taxon>Bacteria</taxon>
        <taxon>Pseudomonadati</taxon>
        <taxon>Bacteroidota</taxon>
        <taxon>Cytophagia</taxon>
        <taxon>Cytophagales</taxon>
        <taxon>Cyclobacteriaceae</taxon>
        <taxon>Cyclobacterium</taxon>
    </lineage>
</organism>
<dbReference type="OrthoDB" id="840017at2"/>
<keyword evidence="1" id="KW-0812">Transmembrane</keyword>
<dbReference type="Proteomes" id="UP000184513">
    <property type="component" value="Unassembled WGS sequence"/>
</dbReference>
<dbReference type="AlphaFoldDB" id="A0A1M7N966"/>
<evidence type="ECO:0000313" key="2">
    <source>
        <dbReference type="EMBL" id="SHN00150.1"/>
    </source>
</evidence>
<protein>
    <submittedName>
        <fullName evidence="2">Uncharacterized protein</fullName>
    </submittedName>
</protein>
<dbReference type="EMBL" id="FRCY01000005">
    <property type="protein sequence ID" value="SHN00150.1"/>
    <property type="molecule type" value="Genomic_DNA"/>
</dbReference>
<keyword evidence="3" id="KW-1185">Reference proteome</keyword>
<evidence type="ECO:0000313" key="3">
    <source>
        <dbReference type="Proteomes" id="UP000184513"/>
    </source>
</evidence>
<name>A0A1M7N966_9BACT</name>
<accession>A0A1M7N966</accession>
<dbReference type="RefSeq" id="WP_073094390.1">
    <property type="nucleotide sequence ID" value="NZ_FRCY01000005.1"/>
</dbReference>
<sequence length="120" mass="13681">MGFIPIFISLGGFVFLFIILVHYNLSQKKKTIQAGLAEIFQVLDQLSHNEQKVEGESDLDWAEERFAAIRQSPQAANSSDTIALAGRKIRQMKQLRREHNQLLKSKPYSFAARLTGHRLI</sequence>
<dbReference type="STRING" id="388280.SAMN04488057_105145"/>
<feature type="transmembrane region" description="Helical" evidence="1">
    <location>
        <begin position="6"/>
        <end position="25"/>
    </location>
</feature>
<keyword evidence="1" id="KW-0472">Membrane</keyword>
<evidence type="ECO:0000256" key="1">
    <source>
        <dbReference type="SAM" id="Phobius"/>
    </source>
</evidence>
<reference evidence="2 3" key="1">
    <citation type="submission" date="2016-11" db="EMBL/GenBank/DDBJ databases">
        <authorList>
            <person name="Jaros S."/>
            <person name="Januszkiewicz K."/>
            <person name="Wedrychowicz H."/>
        </authorList>
    </citation>
    <scope>NUCLEOTIDE SEQUENCE [LARGE SCALE GENOMIC DNA]</scope>
    <source>
        <strain evidence="2 3">CGMCC 1.6102</strain>
    </source>
</reference>
<proteinExistence type="predicted"/>
<gene>
    <name evidence="2" type="ORF">SAMN04488057_105145</name>
</gene>
<keyword evidence="1" id="KW-1133">Transmembrane helix</keyword>